<name>A0A0K2T071_LEPSM</name>
<proteinExistence type="predicted"/>
<evidence type="ECO:0000313" key="1">
    <source>
        <dbReference type="EMBL" id="CDW19403.1"/>
    </source>
</evidence>
<dbReference type="EMBL" id="HACA01002043">
    <property type="protein sequence ID" value="CDW19404.1"/>
    <property type="molecule type" value="Transcribed_RNA"/>
</dbReference>
<reference evidence="1" key="1">
    <citation type="submission" date="2014-05" db="EMBL/GenBank/DDBJ databases">
        <authorList>
            <person name="Chronopoulou M."/>
        </authorList>
    </citation>
    <scope>NUCLEOTIDE SEQUENCE</scope>
    <source>
        <tissue evidence="1">Whole organism</tissue>
    </source>
</reference>
<dbReference type="EMBL" id="HACA01002042">
    <property type="protein sequence ID" value="CDW19403.1"/>
    <property type="molecule type" value="Transcribed_RNA"/>
</dbReference>
<dbReference type="AlphaFoldDB" id="A0A0K2T071"/>
<sequence length="97" mass="11615">MENHIHLERVHEVEGVLKKGLEKELMHHNHLGRVWEWGKVREQENHIHLVLVKEKGMVQEQVQELEHHTHLALSKEQGRIQEQVQELGMNLEQEHHN</sequence>
<protein>
    <submittedName>
        <fullName evidence="1">Uncharacterized protein</fullName>
    </submittedName>
</protein>
<accession>A0A0K2T071</accession>
<organism evidence="1">
    <name type="scientific">Lepeophtheirus salmonis</name>
    <name type="common">Salmon louse</name>
    <name type="synonym">Caligus salmonis</name>
    <dbReference type="NCBI Taxonomy" id="72036"/>
    <lineage>
        <taxon>Eukaryota</taxon>
        <taxon>Metazoa</taxon>
        <taxon>Ecdysozoa</taxon>
        <taxon>Arthropoda</taxon>
        <taxon>Crustacea</taxon>
        <taxon>Multicrustacea</taxon>
        <taxon>Hexanauplia</taxon>
        <taxon>Copepoda</taxon>
        <taxon>Siphonostomatoida</taxon>
        <taxon>Caligidae</taxon>
        <taxon>Lepeophtheirus</taxon>
    </lineage>
</organism>